<evidence type="ECO:0000256" key="1">
    <source>
        <dbReference type="SAM" id="Coils"/>
    </source>
</evidence>
<dbReference type="SUPFAM" id="SSF53098">
    <property type="entry name" value="Ribonuclease H-like"/>
    <property type="match status" value="1"/>
</dbReference>
<accession>A0A6L6QPM8</accession>
<dbReference type="Proteomes" id="UP000472320">
    <property type="component" value="Unassembled WGS sequence"/>
</dbReference>
<dbReference type="Gene3D" id="3.30.420.10">
    <property type="entry name" value="Ribonuclease H-like superfamily/Ribonuclease H"/>
    <property type="match status" value="1"/>
</dbReference>
<reference evidence="3 4" key="1">
    <citation type="submission" date="2019-11" db="EMBL/GenBank/DDBJ databases">
        <title>Type strains purchased from KCTC, JCM and DSMZ.</title>
        <authorList>
            <person name="Lu H."/>
        </authorList>
    </citation>
    <scope>NUCLEOTIDE SEQUENCE [LARGE SCALE GENOMIC DNA]</scope>
    <source>
        <strain evidence="3 4">JCM 31587</strain>
    </source>
</reference>
<dbReference type="GO" id="GO:0015074">
    <property type="term" value="P:DNA integration"/>
    <property type="evidence" value="ECO:0007669"/>
    <property type="project" value="InterPro"/>
</dbReference>
<dbReference type="OrthoDB" id="5439087at2"/>
<evidence type="ECO:0000313" key="3">
    <source>
        <dbReference type="EMBL" id="MTW14309.1"/>
    </source>
</evidence>
<evidence type="ECO:0000259" key="2">
    <source>
        <dbReference type="PROSITE" id="PS50994"/>
    </source>
</evidence>
<proteinExistence type="predicted"/>
<keyword evidence="4" id="KW-1185">Reference proteome</keyword>
<dbReference type="InterPro" id="IPR012337">
    <property type="entry name" value="RNaseH-like_sf"/>
</dbReference>
<protein>
    <submittedName>
        <fullName evidence="3">DDE-type integrase/transposase/recombinase</fullName>
    </submittedName>
</protein>
<evidence type="ECO:0000313" key="4">
    <source>
        <dbReference type="Proteomes" id="UP000472320"/>
    </source>
</evidence>
<dbReference type="PROSITE" id="PS50994">
    <property type="entry name" value="INTEGRASE"/>
    <property type="match status" value="1"/>
</dbReference>
<feature type="domain" description="Integrase catalytic" evidence="2">
    <location>
        <begin position="310"/>
        <end position="525"/>
    </location>
</feature>
<dbReference type="RefSeq" id="WP_155457252.1">
    <property type="nucleotide sequence ID" value="NZ_WNKX01000040.1"/>
</dbReference>
<sequence>MSLTVNSVIRITDGSLDGIYRIIATPAGSDVVFLYRLHCPGESDAIDDQNVSGFQVSTCRSEKITEIPLEVTKILVEAHQLEQVSLETHPKFLRDACTLTNREQAIYEARRNAAGPFMNHQLVCDALLSRRGIGKLITQVRESNDISRATCYRMWDLLCTHGFNLSSLNPRLDRCGAPGVLRPWSEGKSKVGRKTQKERLGIHEPFPQVGVTSEARQKIFAAYKVFRKDPKLSFNAIFTMILDFCFAREYSMGDSGVVAIAPAQGSYPNKAQVRRIINQETNKLTRILSRTTPGFFKRNHRGLVGFAWDGVAGPGHVYAIDSTVADIYLRSRVDRAWSIGRPIVYVIVDVWSTAVVGFHVCLSGPSWETAKVALLSTTNSVAPLSEMWGIDAMAQLTPAPCLPHAFLCDRGEYLSKGAKATGERLGINMQYNPSYRPDLKGIVEVLHRIAKNEQFQFVPGAIDARKKEIELRAQPHDGIFTLNEYVQYLSEIFAQYNFFSDRNHRLSSEMISLGVDPTPAGLWQFGHEVGIGYRKEEKPERLVSELLPSRNAIVSRGGVYFGKLRYEADFVNEKMWTANARNFGVMEVPMSYFPGSNEKIWWQDPQSGETRSLALSPSALAPAGLSFDEWLDAYAVQKTKKAEIEHRRNISALQHLRRTKERIARAKEETKKADEAYDGLLPTMRDAKSIELFAQHNGAEYVIDTPDTKEDLQDSSRSPYEIVMDELFASEVGGGK</sequence>
<dbReference type="GO" id="GO:0003676">
    <property type="term" value="F:nucleic acid binding"/>
    <property type="evidence" value="ECO:0007669"/>
    <property type="project" value="InterPro"/>
</dbReference>
<dbReference type="InterPro" id="IPR036397">
    <property type="entry name" value="RNaseH_sf"/>
</dbReference>
<organism evidence="3 4">
    <name type="scientific">Massilia eburnea</name>
    <dbReference type="NCBI Taxonomy" id="1776165"/>
    <lineage>
        <taxon>Bacteria</taxon>
        <taxon>Pseudomonadati</taxon>
        <taxon>Pseudomonadota</taxon>
        <taxon>Betaproteobacteria</taxon>
        <taxon>Burkholderiales</taxon>
        <taxon>Oxalobacteraceae</taxon>
        <taxon>Telluria group</taxon>
        <taxon>Massilia</taxon>
    </lineage>
</organism>
<name>A0A6L6QPM8_9BURK</name>
<gene>
    <name evidence="3" type="ORF">GM658_27205</name>
</gene>
<comment type="caution">
    <text evidence="3">The sequence shown here is derived from an EMBL/GenBank/DDBJ whole genome shotgun (WGS) entry which is preliminary data.</text>
</comment>
<feature type="coiled-coil region" evidence="1">
    <location>
        <begin position="649"/>
        <end position="676"/>
    </location>
</feature>
<keyword evidence="1" id="KW-0175">Coiled coil</keyword>
<dbReference type="EMBL" id="WNKX01000040">
    <property type="protein sequence ID" value="MTW14309.1"/>
    <property type="molecule type" value="Genomic_DNA"/>
</dbReference>
<dbReference type="InterPro" id="IPR001584">
    <property type="entry name" value="Integrase_cat-core"/>
</dbReference>
<dbReference type="AlphaFoldDB" id="A0A6L6QPM8"/>